<dbReference type="InterPro" id="IPR016040">
    <property type="entry name" value="NAD(P)-bd_dom"/>
</dbReference>
<accession>A0ABS3XXW8</accession>
<reference evidence="2 3" key="1">
    <citation type="submission" date="2021-02" db="EMBL/GenBank/DDBJ databases">
        <title>Streptomyces spirodelae sp. nov., isolated from duckweed.</title>
        <authorList>
            <person name="Saimee Y."/>
            <person name="Duangmal K."/>
        </authorList>
    </citation>
    <scope>NUCLEOTIDE SEQUENCE [LARGE SCALE GENOMIC DNA]</scope>
    <source>
        <strain evidence="2 3">DSM 42105</strain>
    </source>
</reference>
<evidence type="ECO:0000313" key="2">
    <source>
        <dbReference type="EMBL" id="MBO8200250.1"/>
    </source>
</evidence>
<keyword evidence="3" id="KW-1185">Reference proteome</keyword>
<protein>
    <submittedName>
        <fullName evidence="2">NAD(P)H-binding protein</fullName>
    </submittedName>
</protein>
<organism evidence="2 3">
    <name type="scientific">Streptomyces smyrnaeus</name>
    <dbReference type="NCBI Taxonomy" id="1387713"/>
    <lineage>
        <taxon>Bacteria</taxon>
        <taxon>Bacillati</taxon>
        <taxon>Actinomycetota</taxon>
        <taxon>Actinomycetes</taxon>
        <taxon>Kitasatosporales</taxon>
        <taxon>Streptomycetaceae</taxon>
        <taxon>Streptomyces</taxon>
    </lineage>
</organism>
<evidence type="ECO:0000259" key="1">
    <source>
        <dbReference type="Pfam" id="PF13460"/>
    </source>
</evidence>
<dbReference type="Proteomes" id="UP000721954">
    <property type="component" value="Unassembled WGS sequence"/>
</dbReference>
<dbReference type="PANTHER" id="PTHR43162">
    <property type="match status" value="1"/>
</dbReference>
<dbReference type="Pfam" id="PF13460">
    <property type="entry name" value="NAD_binding_10"/>
    <property type="match status" value="1"/>
</dbReference>
<gene>
    <name evidence="2" type="ORF">JW613_18370</name>
</gene>
<dbReference type="InterPro" id="IPR036291">
    <property type="entry name" value="NAD(P)-bd_dom_sf"/>
</dbReference>
<evidence type="ECO:0000313" key="3">
    <source>
        <dbReference type="Proteomes" id="UP000721954"/>
    </source>
</evidence>
<dbReference type="InterPro" id="IPR051604">
    <property type="entry name" value="Ergot_Alk_Oxidoreductase"/>
</dbReference>
<proteinExistence type="predicted"/>
<dbReference type="RefSeq" id="WP_209211897.1">
    <property type="nucleotide sequence ID" value="NZ_JAFFZM010000010.1"/>
</dbReference>
<dbReference type="SUPFAM" id="SSF51735">
    <property type="entry name" value="NAD(P)-binding Rossmann-fold domains"/>
    <property type="match status" value="1"/>
</dbReference>
<dbReference type="EMBL" id="JAFFZM010000010">
    <property type="protein sequence ID" value="MBO8200250.1"/>
    <property type="molecule type" value="Genomic_DNA"/>
</dbReference>
<feature type="domain" description="NAD(P)-binding" evidence="1">
    <location>
        <begin position="6"/>
        <end position="181"/>
    </location>
</feature>
<dbReference type="GeneID" id="96260582"/>
<dbReference type="PANTHER" id="PTHR43162:SF1">
    <property type="entry name" value="PRESTALK A DIFFERENTIATION PROTEIN A"/>
    <property type="match status" value="1"/>
</dbReference>
<sequence length="284" mass="29865">MILVTGATGKVGKHVAARLVAEGIAVRALVRDPATAVLPDGVEAVRGDLADPASLTEALAGEEVEGVFLIWPLPGPRGGAEAVAALAEHTRRIVYLSARGVPEDETAQLTEDIFGTHAALERLIRASVAEWTLLRPGGFAGNTLLWAPQIRAGGPVRTAHPQAARTLVHEADIATAAVRALLTDDLVGAAPELTGTELLTQAEQVTVIGEVLGRHIAVEKLSRGQARDDLLAAGLPPAYADGILDAHAEMEAHPETVAPGALELLGRRPLTYRQWVTDHVADFR</sequence>
<name>A0ABS3XXW8_9ACTN</name>
<dbReference type="Gene3D" id="3.40.50.720">
    <property type="entry name" value="NAD(P)-binding Rossmann-like Domain"/>
    <property type="match status" value="1"/>
</dbReference>
<comment type="caution">
    <text evidence="2">The sequence shown here is derived from an EMBL/GenBank/DDBJ whole genome shotgun (WGS) entry which is preliminary data.</text>
</comment>